<reference evidence="3 4" key="1">
    <citation type="submission" date="2018-10" db="EMBL/GenBank/DDBJ databases">
        <title>Isolation from soil.</title>
        <authorList>
            <person name="Hu J."/>
        </authorList>
    </citation>
    <scope>NUCLEOTIDE SEQUENCE [LARGE SCALE GENOMIC DNA]</scope>
    <source>
        <strain evidence="3 4">NEAU-Ht49</strain>
    </source>
</reference>
<evidence type="ECO:0000256" key="1">
    <source>
        <dbReference type="ARBA" id="ARBA00022527"/>
    </source>
</evidence>
<dbReference type="InterPro" id="IPR050267">
    <property type="entry name" value="Anti-sigma-factor_SerPK"/>
</dbReference>
<keyword evidence="3" id="KW-0547">Nucleotide-binding</keyword>
<dbReference type="GO" id="GO:0005524">
    <property type="term" value="F:ATP binding"/>
    <property type="evidence" value="ECO:0007669"/>
    <property type="project" value="UniProtKB-KW"/>
</dbReference>
<gene>
    <name evidence="3" type="ORF">EBO15_26065</name>
</gene>
<proteinExistence type="predicted"/>
<keyword evidence="1" id="KW-0808">Transferase</keyword>
<name>A0A3M2LU07_9ACTN</name>
<keyword evidence="1" id="KW-0418">Kinase</keyword>
<protein>
    <submittedName>
        <fullName evidence="3">ATP-binding protein</fullName>
    </submittedName>
</protein>
<dbReference type="PANTHER" id="PTHR35526:SF3">
    <property type="entry name" value="ANTI-SIGMA-F FACTOR RSBW"/>
    <property type="match status" value="1"/>
</dbReference>
<dbReference type="Pfam" id="PF13581">
    <property type="entry name" value="HATPase_c_2"/>
    <property type="match status" value="1"/>
</dbReference>
<dbReference type="PANTHER" id="PTHR35526">
    <property type="entry name" value="ANTI-SIGMA-F FACTOR RSBW-RELATED"/>
    <property type="match status" value="1"/>
</dbReference>
<dbReference type="InterPro" id="IPR036890">
    <property type="entry name" value="HATPase_C_sf"/>
</dbReference>
<feature type="domain" description="Histidine kinase/HSP90-like ATPase" evidence="2">
    <location>
        <begin position="27"/>
        <end position="132"/>
    </location>
</feature>
<keyword evidence="4" id="KW-1185">Reference proteome</keyword>
<organism evidence="3 4">
    <name type="scientific">Actinomadura harenae</name>
    <dbReference type="NCBI Taxonomy" id="2483351"/>
    <lineage>
        <taxon>Bacteria</taxon>
        <taxon>Bacillati</taxon>
        <taxon>Actinomycetota</taxon>
        <taxon>Actinomycetes</taxon>
        <taxon>Streptosporangiales</taxon>
        <taxon>Thermomonosporaceae</taxon>
        <taxon>Actinomadura</taxon>
    </lineage>
</organism>
<dbReference type="InterPro" id="IPR003594">
    <property type="entry name" value="HATPase_dom"/>
</dbReference>
<evidence type="ECO:0000313" key="3">
    <source>
        <dbReference type="EMBL" id="RMI40596.1"/>
    </source>
</evidence>
<sequence length="165" mass="18138">MARVVDQVRDDGAMFRRALFVNADASDTARLLTRQVLDKWGLAELQDDAETIVGEFVANVAAVQAQGTLFGLRLILDRTWVVIEVHDHSADEPRWPAPAQELDLLAESGRGLFMVRALANQYGHRFTSGRIKIVWATLSVPFAYGNGPESVTEAGRAPSSVSECR</sequence>
<comment type="caution">
    <text evidence="3">The sequence shown here is derived from an EMBL/GenBank/DDBJ whole genome shotgun (WGS) entry which is preliminary data.</text>
</comment>
<dbReference type="AlphaFoldDB" id="A0A3M2LU07"/>
<dbReference type="Proteomes" id="UP000282674">
    <property type="component" value="Unassembled WGS sequence"/>
</dbReference>
<dbReference type="GO" id="GO:0004674">
    <property type="term" value="F:protein serine/threonine kinase activity"/>
    <property type="evidence" value="ECO:0007669"/>
    <property type="project" value="UniProtKB-KW"/>
</dbReference>
<evidence type="ECO:0000313" key="4">
    <source>
        <dbReference type="Proteomes" id="UP000282674"/>
    </source>
</evidence>
<dbReference type="EMBL" id="RFFG01000052">
    <property type="protein sequence ID" value="RMI40596.1"/>
    <property type="molecule type" value="Genomic_DNA"/>
</dbReference>
<keyword evidence="3" id="KW-0067">ATP-binding</keyword>
<accession>A0A3M2LU07</accession>
<keyword evidence="1" id="KW-0723">Serine/threonine-protein kinase</keyword>
<dbReference type="CDD" id="cd16936">
    <property type="entry name" value="HATPase_RsbW-like"/>
    <property type="match status" value="1"/>
</dbReference>
<evidence type="ECO:0000259" key="2">
    <source>
        <dbReference type="Pfam" id="PF13581"/>
    </source>
</evidence>
<dbReference type="Gene3D" id="3.30.565.10">
    <property type="entry name" value="Histidine kinase-like ATPase, C-terminal domain"/>
    <property type="match status" value="1"/>
</dbReference>